<feature type="transmembrane region" description="Helical" evidence="6">
    <location>
        <begin position="103"/>
        <end position="121"/>
    </location>
</feature>
<keyword evidence="4 6" id="KW-1133">Transmembrane helix</keyword>
<comment type="subcellular location">
    <subcellularLocation>
        <location evidence="1">Membrane</location>
        <topology evidence="1">Multi-pass membrane protein</topology>
    </subcellularLocation>
</comment>
<proteinExistence type="inferred from homology"/>
<evidence type="ECO:0000256" key="3">
    <source>
        <dbReference type="ARBA" id="ARBA00022692"/>
    </source>
</evidence>
<feature type="transmembrane region" description="Helical" evidence="6">
    <location>
        <begin position="189"/>
        <end position="207"/>
    </location>
</feature>
<evidence type="ECO:0000313" key="8">
    <source>
        <dbReference type="EMBL" id="SHJ83312.1"/>
    </source>
</evidence>
<evidence type="ECO:0000256" key="5">
    <source>
        <dbReference type="ARBA" id="ARBA00023136"/>
    </source>
</evidence>
<feature type="transmembrane region" description="Helical" evidence="6">
    <location>
        <begin position="276"/>
        <end position="294"/>
    </location>
</feature>
<feature type="transmembrane region" description="Helical" evidence="6">
    <location>
        <begin position="12"/>
        <end position="34"/>
    </location>
</feature>
<keyword evidence="5 6" id="KW-0472">Membrane</keyword>
<evidence type="ECO:0000256" key="6">
    <source>
        <dbReference type="SAM" id="Phobius"/>
    </source>
</evidence>
<evidence type="ECO:0000313" key="9">
    <source>
        <dbReference type="Proteomes" id="UP000184387"/>
    </source>
</evidence>
<organism evidence="8 9">
    <name type="scientific">Muricoccus roseus</name>
    <dbReference type="NCBI Taxonomy" id="198092"/>
    <lineage>
        <taxon>Bacteria</taxon>
        <taxon>Pseudomonadati</taxon>
        <taxon>Pseudomonadota</taxon>
        <taxon>Alphaproteobacteria</taxon>
        <taxon>Acetobacterales</taxon>
        <taxon>Roseomonadaceae</taxon>
        <taxon>Muricoccus</taxon>
    </lineage>
</organism>
<dbReference type="EMBL" id="FQZF01000022">
    <property type="protein sequence ID" value="SHJ83312.1"/>
    <property type="molecule type" value="Genomic_DNA"/>
</dbReference>
<sequence length="299" mass="30785">MSPGAPLRGWRLWWRLLLISALWATAFPVVRLAGRSMPPFALSAGRAAVAVTLLLLFALATGAFRRREGWSWRAALVLGTANGWLPNCLTAFALLTLTAASVALIQSASPLFVALLAALFLPGERPGPRTLAGLGLGFVGIAVILGPAALAGGAAGLLAGMVMLVVALSYATGVVFVRRTRPGGALQLAAGQQGVSALGALAVSLSLEPLSAFEQPWEVWAVVACAGVFGSALPVTLFLFLAQRARATDAAMTGYLQPGFAAVFAALLLGEWPEPRVLLGGAVVLAGVWLATGGKRRSP</sequence>
<reference evidence="8 9" key="1">
    <citation type="submission" date="2016-11" db="EMBL/GenBank/DDBJ databases">
        <authorList>
            <person name="Jaros S."/>
            <person name="Januszkiewicz K."/>
            <person name="Wedrychowicz H."/>
        </authorList>
    </citation>
    <scope>NUCLEOTIDE SEQUENCE [LARGE SCALE GENOMIC DNA]</scope>
    <source>
        <strain evidence="8 9">DSM 14916</strain>
    </source>
</reference>
<feature type="transmembrane region" description="Helical" evidence="6">
    <location>
        <begin position="133"/>
        <end position="151"/>
    </location>
</feature>
<dbReference type="InterPro" id="IPR050638">
    <property type="entry name" value="AA-Vitamin_Transporters"/>
</dbReference>
<feature type="transmembrane region" description="Helical" evidence="6">
    <location>
        <begin position="76"/>
        <end position="97"/>
    </location>
</feature>
<dbReference type="InterPro" id="IPR000620">
    <property type="entry name" value="EamA_dom"/>
</dbReference>
<dbReference type="PANTHER" id="PTHR32322">
    <property type="entry name" value="INNER MEMBRANE TRANSPORTER"/>
    <property type="match status" value="1"/>
</dbReference>
<comment type="similarity">
    <text evidence="2">Belongs to the EamA transporter family.</text>
</comment>
<dbReference type="PANTHER" id="PTHR32322:SF2">
    <property type="entry name" value="EAMA DOMAIN-CONTAINING PROTEIN"/>
    <property type="match status" value="1"/>
</dbReference>
<feature type="transmembrane region" description="Helical" evidence="6">
    <location>
        <begin position="219"/>
        <end position="242"/>
    </location>
</feature>
<feature type="domain" description="EamA" evidence="7">
    <location>
        <begin position="161"/>
        <end position="291"/>
    </location>
</feature>
<dbReference type="Proteomes" id="UP000184387">
    <property type="component" value="Unassembled WGS sequence"/>
</dbReference>
<evidence type="ECO:0000259" key="7">
    <source>
        <dbReference type="Pfam" id="PF00892"/>
    </source>
</evidence>
<dbReference type="GO" id="GO:0016020">
    <property type="term" value="C:membrane"/>
    <property type="evidence" value="ECO:0007669"/>
    <property type="project" value="UniProtKB-SubCell"/>
</dbReference>
<dbReference type="STRING" id="198092.SAMN02745194_03478"/>
<feature type="domain" description="EamA" evidence="7">
    <location>
        <begin position="17"/>
        <end position="145"/>
    </location>
</feature>
<feature type="transmembrane region" description="Helical" evidence="6">
    <location>
        <begin position="254"/>
        <end position="270"/>
    </location>
</feature>
<evidence type="ECO:0000256" key="4">
    <source>
        <dbReference type="ARBA" id="ARBA00022989"/>
    </source>
</evidence>
<protein>
    <submittedName>
        <fullName evidence="8">Permease of the drug/metabolite transporter (DMT) superfamily</fullName>
    </submittedName>
</protein>
<keyword evidence="9" id="KW-1185">Reference proteome</keyword>
<feature type="transmembrane region" description="Helical" evidence="6">
    <location>
        <begin position="157"/>
        <end position="177"/>
    </location>
</feature>
<feature type="transmembrane region" description="Helical" evidence="6">
    <location>
        <begin position="40"/>
        <end position="64"/>
    </location>
</feature>
<dbReference type="SUPFAM" id="SSF103481">
    <property type="entry name" value="Multidrug resistance efflux transporter EmrE"/>
    <property type="match status" value="2"/>
</dbReference>
<evidence type="ECO:0000256" key="1">
    <source>
        <dbReference type="ARBA" id="ARBA00004141"/>
    </source>
</evidence>
<dbReference type="Pfam" id="PF00892">
    <property type="entry name" value="EamA"/>
    <property type="match status" value="2"/>
</dbReference>
<name>A0A1M6MIL5_9PROT</name>
<accession>A0A1M6MIL5</accession>
<dbReference type="InterPro" id="IPR037185">
    <property type="entry name" value="EmrE-like"/>
</dbReference>
<gene>
    <name evidence="8" type="ORF">SAMN02745194_03478</name>
</gene>
<dbReference type="RefSeq" id="WP_073137027.1">
    <property type="nucleotide sequence ID" value="NZ_FQZF01000022.1"/>
</dbReference>
<dbReference type="AlphaFoldDB" id="A0A1M6MIL5"/>
<evidence type="ECO:0000256" key="2">
    <source>
        <dbReference type="ARBA" id="ARBA00007362"/>
    </source>
</evidence>
<keyword evidence="3 6" id="KW-0812">Transmembrane</keyword>